<feature type="transmembrane region" description="Helical" evidence="1">
    <location>
        <begin position="25"/>
        <end position="44"/>
    </location>
</feature>
<reference evidence="2" key="1">
    <citation type="submission" date="2022-06" db="EMBL/GenBank/DDBJ databases">
        <authorList>
            <consortium name="SYNGENTA / RWTH Aachen University"/>
        </authorList>
    </citation>
    <scope>NUCLEOTIDE SEQUENCE</scope>
</reference>
<protein>
    <submittedName>
        <fullName evidence="2">Uncharacterized protein</fullName>
    </submittedName>
</protein>
<accession>A0AAV0BPR8</accession>
<organism evidence="2 3">
    <name type="scientific">Phakopsora pachyrhizi</name>
    <name type="common">Asian soybean rust disease fungus</name>
    <dbReference type="NCBI Taxonomy" id="170000"/>
    <lineage>
        <taxon>Eukaryota</taxon>
        <taxon>Fungi</taxon>
        <taxon>Dikarya</taxon>
        <taxon>Basidiomycota</taxon>
        <taxon>Pucciniomycotina</taxon>
        <taxon>Pucciniomycetes</taxon>
        <taxon>Pucciniales</taxon>
        <taxon>Phakopsoraceae</taxon>
        <taxon>Phakopsora</taxon>
    </lineage>
</organism>
<keyword evidence="1" id="KW-0812">Transmembrane</keyword>
<evidence type="ECO:0000256" key="1">
    <source>
        <dbReference type="SAM" id="Phobius"/>
    </source>
</evidence>
<name>A0AAV0BPR8_PHAPC</name>
<sequence length="118" mass="13023">MKSSLADAFTVVCQSLTTSFLTSTTLIYAIGAGIATAAGTRLALQLILIKRFKFHTLLFIVTTSLCQDWVICAPAAILRFEGRFSGPLSGIKPLFPFTHHHHCRPLSYHQKLTGQIFE</sequence>
<dbReference type="AlphaFoldDB" id="A0AAV0BPR8"/>
<proteinExistence type="predicted"/>
<dbReference type="Proteomes" id="UP001153365">
    <property type="component" value="Unassembled WGS sequence"/>
</dbReference>
<evidence type="ECO:0000313" key="2">
    <source>
        <dbReference type="EMBL" id="CAH7688637.1"/>
    </source>
</evidence>
<gene>
    <name evidence="2" type="ORF">PPACK8108_LOCUS23619</name>
</gene>
<keyword evidence="3" id="KW-1185">Reference proteome</keyword>
<keyword evidence="1" id="KW-1133">Transmembrane helix</keyword>
<comment type="caution">
    <text evidence="2">The sequence shown here is derived from an EMBL/GenBank/DDBJ whole genome shotgun (WGS) entry which is preliminary data.</text>
</comment>
<keyword evidence="1" id="KW-0472">Membrane</keyword>
<evidence type="ECO:0000313" key="3">
    <source>
        <dbReference type="Proteomes" id="UP001153365"/>
    </source>
</evidence>
<dbReference type="EMBL" id="CALTRL010005999">
    <property type="protein sequence ID" value="CAH7688637.1"/>
    <property type="molecule type" value="Genomic_DNA"/>
</dbReference>
<feature type="transmembrane region" description="Helical" evidence="1">
    <location>
        <begin position="56"/>
        <end position="78"/>
    </location>
</feature>